<organism evidence="3 4">
    <name type="scientific">Limobrevibacterium gyesilva</name>
    <dbReference type="NCBI Taxonomy" id="2991712"/>
    <lineage>
        <taxon>Bacteria</taxon>
        <taxon>Pseudomonadati</taxon>
        <taxon>Pseudomonadota</taxon>
        <taxon>Alphaproteobacteria</taxon>
        <taxon>Acetobacterales</taxon>
        <taxon>Acetobacteraceae</taxon>
        <taxon>Limobrevibacterium</taxon>
    </lineage>
</organism>
<dbReference type="InterPro" id="IPR036249">
    <property type="entry name" value="Thioredoxin-like_sf"/>
</dbReference>
<dbReference type="RefSeq" id="WP_264713032.1">
    <property type="nucleotide sequence ID" value="NZ_JAPDNT010000003.1"/>
</dbReference>
<dbReference type="AlphaFoldDB" id="A0AA41YIT5"/>
<dbReference type="PANTHER" id="PTHR44051">
    <property type="entry name" value="GLUTATHIONE S-TRANSFERASE-RELATED"/>
    <property type="match status" value="1"/>
</dbReference>
<sequence>MYKLFARPGWGSVLAEAQLAWYGLPFEVEDLGDLFTSEEARQRLATVNPLAQIPTLVLPDGRVMTESAAITLYLADVTGRHDLVPEARAPERPEFLRWLVFMVANIYPTFTYADLPERFVPGVDAQKAFRVNVDTYAQRLWAQMDGAAGQPWFLGARFSAIDIFIAAMTQWRPKRPWFAGACPRLHAIAEGVDALPPLAEVWRRNYPPE</sequence>
<dbReference type="Gene3D" id="3.40.30.10">
    <property type="entry name" value="Glutaredoxin"/>
    <property type="match status" value="1"/>
</dbReference>
<evidence type="ECO:0000313" key="4">
    <source>
        <dbReference type="Proteomes" id="UP001165679"/>
    </source>
</evidence>
<feature type="domain" description="GST N-terminal" evidence="1">
    <location>
        <begin position="1"/>
        <end position="82"/>
    </location>
</feature>
<feature type="domain" description="GST C-terminal" evidence="2">
    <location>
        <begin position="88"/>
        <end position="209"/>
    </location>
</feature>
<dbReference type="PROSITE" id="PS50404">
    <property type="entry name" value="GST_NTER"/>
    <property type="match status" value="1"/>
</dbReference>
<protein>
    <submittedName>
        <fullName evidence="3">Glutathione S-transferase</fullName>
    </submittedName>
</protein>
<dbReference type="PROSITE" id="PS50405">
    <property type="entry name" value="GST_CTER"/>
    <property type="match status" value="1"/>
</dbReference>
<comment type="caution">
    <text evidence="3">The sequence shown here is derived from an EMBL/GenBank/DDBJ whole genome shotgun (WGS) entry which is preliminary data.</text>
</comment>
<dbReference type="SUPFAM" id="SSF47616">
    <property type="entry name" value="GST C-terminal domain-like"/>
    <property type="match status" value="1"/>
</dbReference>
<dbReference type="SUPFAM" id="SSF52833">
    <property type="entry name" value="Thioredoxin-like"/>
    <property type="match status" value="1"/>
</dbReference>
<dbReference type="Pfam" id="PF13409">
    <property type="entry name" value="GST_N_2"/>
    <property type="match status" value="1"/>
</dbReference>
<evidence type="ECO:0000313" key="3">
    <source>
        <dbReference type="EMBL" id="MCW3474404.1"/>
    </source>
</evidence>
<dbReference type="CDD" id="cd03057">
    <property type="entry name" value="GST_N_Beta"/>
    <property type="match status" value="1"/>
</dbReference>
<dbReference type="InterPro" id="IPR036282">
    <property type="entry name" value="Glutathione-S-Trfase_C_sf"/>
</dbReference>
<keyword evidence="4" id="KW-1185">Reference proteome</keyword>
<dbReference type="InterPro" id="IPR010987">
    <property type="entry name" value="Glutathione-S-Trfase_C-like"/>
</dbReference>
<evidence type="ECO:0000259" key="1">
    <source>
        <dbReference type="PROSITE" id="PS50404"/>
    </source>
</evidence>
<reference evidence="3" key="2">
    <citation type="submission" date="2022-10" db="EMBL/GenBank/DDBJ databases">
        <authorList>
            <person name="Trinh H.N."/>
        </authorList>
    </citation>
    <scope>NUCLEOTIDE SEQUENCE</scope>
    <source>
        <strain evidence="3">RN2-1</strain>
    </source>
</reference>
<accession>A0AA41YIT5</accession>
<dbReference type="Proteomes" id="UP001165679">
    <property type="component" value="Unassembled WGS sequence"/>
</dbReference>
<dbReference type="PANTHER" id="PTHR44051:SF8">
    <property type="entry name" value="GLUTATHIONE S-TRANSFERASE GSTA"/>
    <property type="match status" value="1"/>
</dbReference>
<name>A0AA41YIT5_9PROT</name>
<dbReference type="Gene3D" id="1.20.1050.10">
    <property type="match status" value="1"/>
</dbReference>
<gene>
    <name evidence="3" type="ORF">OL599_07395</name>
</gene>
<dbReference type="InterPro" id="IPR004045">
    <property type="entry name" value="Glutathione_S-Trfase_N"/>
</dbReference>
<proteinExistence type="predicted"/>
<evidence type="ECO:0000259" key="2">
    <source>
        <dbReference type="PROSITE" id="PS50405"/>
    </source>
</evidence>
<reference evidence="3" key="1">
    <citation type="submission" date="2022-09" db="EMBL/GenBank/DDBJ databases">
        <title>Rhodovastum sp. nov. RN2-1 isolated from soil in Seongnam, South Korea.</title>
        <authorList>
            <person name="Le N.T."/>
        </authorList>
    </citation>
    <scope>NUCLEOTIDE SEQUENCE</scope>
    <source>
        <strain evidence="3">RN2-1</strain>
    </source>
</reference>
<dbReference type="EMBL" id="JAPDNT010000003">
    <property type="protein sequence ID" value="MCW3474404.1"/>
    <property type="molecule type" value="Genomic_DNA"/>
</dbReference>